<name>A0A7J6E2K7_CANSA</name>
<feature type="signal peptide" evidence="4">
    <location>
        <begin position="1"/>
        <end position="23"/>
    </location>
</feature>
<feature type="transmembrane region" description="Helical" evidence="3">
    <location>
        <begin position="459"/>
        <end position="478"/>
    </location>
</feature>
<feature type="compositionally biased region" description="Polar residues" evidence="2">
    <location>
        <begin position="582"/>
        <end position="591"/>
    </location>
</feature>
<keyword evidence="4" id="KW-0732">Signal</keyword>
<evidence type="ECO:0000313" key="6">
    <source>
        <dbReference type="Proteomes" id="UP000525078"/>
    </source>
</evidence>
<feature type="region of interest" description="Disordered" evidence="2">
    <location>
        <begin position="576"/>
        <end position="598"/>
    </location>
</feature>
<keyword evidence="3" id="KW-0472">Membrane</keyword>
<evidence type="ECO:0000256" key="4">
    <source>
        <dbReference type="SAM" id="SignalP"/>
    </source>
</evidence>
<dbReference type="Proteomes" id="UP000525078">
    <property type="component" value="Unassembled WGS sequence"/>
</dbReference>
<proteinExistence type="predicted"/>
<protein>
    <recommendedName>
        <fullName evidence="7">Protein GAMETE EXPRESSED 1</fullName>
    </recommendedName>
</protein>
<dbReference type="AlphaFoldDB" id="A0A7J6E2K7"/>
<reference evidence="5 6" key="1">
    <citation type="journal article" date="2020" name="bioRxiv">
        <title>Sequence and annotation of 42 cannabis genomes reveals extensive copy number variation in cannabinoid synthesis and pathogen resistance genes.</title>
        <authorList>
            <person name="Mckernan K.J."/>
            <person name="Helbert Y."/>
            <person name="Kane L.T."/>
            <person name="Ebling H."/>
            <person name="Zhang L."/>
            <person name="Liu B."/>
            <person name="Eaton Z."/>
            <person name="Mclaughlin S."/>
            <person name="Kingan S."/>
            <person name="Baybayan P."/>
            <person name="Concepcion G."/>
            <person name="Jordan M."/>
            <person name="Riva A."/>
            <person name="Barbazuk W."/>
            <person name="Harkins T."/>
        </authorList>
    </citation>
    <scope>NUCLEOTIDE SEQUENCE [LARGE SCALE GENOMIC DNA]</scope>
    <source>
        <strain evidence="6">cv. Jamaican Lion 4</strain>
        <tissue evidence="5">Leaf</tissue>
    </source>
</reference>
<feature type="coiled-coil region" evidence="1">
    <location>
        <begin position="166"/>
        <end position="200"/>
    </location>
</feature>
<dbReference type="PANTHER" id="PTHR33538">
    <property type="entry name" value="PROTEIN GAMETE EXPRESSED 1"/>
    <property type="match status" value="1"/>
</dbReference>
<feature type="chain" id="PRO_5029446636" description="Protein GAMETE EXPRESSED 1" evidence="4">
    <location>
        <begin position="24"/>
        <end position="598"/>
    </location>
</feature>
<feature type="transmembrane region" description="Helical" evidence="3">
    <location>
        <begin position="490"/>
        <end position="510"/>
    </location>
</feature>
<evidence type="ECO:0008006" key="7">
    <source>
        <dbReference type="Google" id="ProtNLM"/>
    </source>
</evidence>
<organism evidence="5 6">
    <name type="scientific">Cannabis sativa</name>
    <name type="common">Hemp</name>
    <name type="synonym">Marijuana</name>
    <dbReference type="NCBI Taxonomy" id="3483"/>
    <lineage>
        <taxon>Eukaryota</taxon>
        <taxon>Viridiplantae</taxon>
        <taxon>Streptophyta</taxon>
        <taxon>Embryophyta</taxon>
        <taxon>Tracheophyta</taxon>
        <taxon>Spermatophyta</taxon>
        <taxon>Magnoliopsida</taxon>
        <taxon>eudicotyledons</taxon>
        <taxon>Gunneridae</taxon>
        <taxon>Pentapetalae</taxon>
        <taxon>rosids</taxon>
        <taxon>fabids</taxon>
        <taxon>Rosales</taxon>
        <taxon>Cannabaceae</taxon>
        <taxon>Cannabis</taxon>
    </lineage>
</organism>
<gene>
    <name evidence="5" type="ORF">F8388_021825</name>
</gene>
<accession>A0A7J6E2K7</accession>
<evidence type="ECO:0000256" key="2">
    <source>
        <dbReference type="SAM" id="MobiDB-lite"/>
    </source>
</evidence>
<feature type="transmembrane region" description="Helical" evidence="3">
    <location>
        <begin position="429"/>
        <end position="447"/>
    </location>
</feature>
<dbReference type="PANTHER" id="PTHR33538:SF2">
    <property type="entry name" value="PROTEIN GAMETE EXPRESSED 1"/>
    <property type="match status" value="1"/>
</dbReference>
<keyword evidence="3" id="KW-0812">Transmembrane</keyword>
<keyword evidence="1" id="KW-0175">Coiled coil</keyword>
<comment type="caution">
    <text evidence="5">The sequence shown here is derived from an EMBL/GenBank/DDBJ whole genome shotgun (WGS) entry which is preliminary data.</text>
</comment>
<evidence type="ECO:0000256" key="3">
    <source>
        <dbReference type="SAM" id="Phobius"/>
    </source>
</evidence>
<dbReference type="InterPro" id="IPR040346">
    <property type="entry name" value="GEX1/Brambleberry"/>
</dbReference>
<evidence type="ECO:0000313" key="5">
    <source>
        <dbReference type="EMBL" id="KAF4352050.1"/>
    </source>
</evidence>
<evidence type="ECO:0000256" key="1">
    <source>
        <dbReference type="SAM" id="Coils"/>
    </source>
</evidence>
<sequence>MGQSSRSMLCLLIILSMSTSSMSWLWSSPSSSSSGNEASSHEIEVARAEFSMDGLSGDDKAIQRVKNAKTKLTVGSNSCWHEAYQGIFAACSEIAGDDNEKRKRFAWDLSNCFHKDSGRSSFPSCHTGSSMKECLQKLDDNAIHTYRGFFLETNSICHQLQSDIFRRQTERLVNDLKKSAENAEERLETIQEKSEHLLHDTKEIHNSMTSIEEQTQQVVHSTNEIRTRITDISKQSEAVFEQSQKISASQLELEKGQDIMKVKLEEGILMIHDSYNNLDKEIGGLRDETVQIEKEINRVGDSMSSKMNILQNKADDIGNVAGLSLEKQKEVLKGQSEALNGLQSLTQFQSKALEESRAVMQQLANFGHEQQEELLQRQEKLQQAHDHLVENSKSMLAAQESFEQKQAALFVALDKLFALHNALLLESRLIKAFFIYSISMFVLYLFTSTKQTYTVRHRLYLGLCITFLIEFAILRFTTNGIEQQTWLINLVRILFLLVATVQILHAIFTYRDYEMLNYGMLKQLTEEVRSLRKNAELSWESESDIDWSTWVDHEIPDGIDNIIQDPDYMIGFEERVGESSHEASSTGSKYNLRSRRRQ</sequence>
<keyword evidence="3" id="KW-1133">Transmembrane helix</keyword>
<dbReference type="EMBL" id="JAATIP010000322">
    <property type="protein sequence ID" value="KAF4352050.1"/>
    <property type="molecule type" value="Genomic_DNA"/>
</dbReference>